<keyword evidence="4" id="KW-1185">Reference proteome</keyword>
<dbReference type="EMBL" id="WITJ01000001">
    <property type="protein sequence ID" value="MQW38392.1"/>
    <property type="molecule type" value="Genomic_DNA"/>
</dbReference>
<dbReference type="RefSeq" id="WP_153494546.1">
    <property type="nucleotide sequence ID" value="NZ_CBCRWP010000001.1"/>
</dbReference>
<accession>A0A7X2D0H4</accession>
<evidence type="ECO:0000256" key="2">
    <source>
        <dbReference type="SAM" id="MobiDB-lite"/>
    </source>
</evidence>
<organism evidence="3 4">
    <name type="scientific">Lactococcus hircilactis</name>
    <dbReference type="NCBI Taxonomy" id="1494462"/>
    <lineage>
        <taxon>Bacteria</taxon>
        <taxon>Bacillati</taxon>
        <taxon>Bacillota</taxon>
        <taxon>Bacilli</taxon>
        <taxon>Lactobacillales</taxon>
        <taxon>Streptococcaceae</taxon>
        <taxon>Lactococcus</taxon>
    </lineage>
</organism>
<evidence type="ECO:0000256" key="1">
    <source>
        <dbReference type="SAM" id="Coils"/>
    </source>
</evidence>
<protein>
    <submittedName>
        <fullName evidence="3">Uncharacterized protein</fullName>
    </submittedName>
</protein>
<dbReference type="Proteomes" id="UP000439550">
    <property type="component" value="Unassembled WGS sequence"/>
</dbReference>
<comment type="caution">
    <text evidence="3">The sequence shown here is derived from an EMBL/GenBank/DDBJ whole genome shotgun (WGS) entry which is preliminary data.</text>
</comment>
<dbReference type="OrthoDB" id="10000448at2"/>
<feature type="compositionally biased region" description="Low complexity" evidence="2">
    <location>
        <begin position="163"/>
        <end position="227"/>
    </location>
</feature>
<keyword evidence="1" id="KW-0175">Coiled coil</keyword>
<feature type="region of interest" description="Disordered" evidence="2">
    <location>
        <begin position="148"/>
        <end position="227"/>
    </location>
</feature>
<dbReference type="AlphaFoldDB" id="A0A7X2D0H4"/>
<feature type="coiled-coil region" evidence="1">
    <location>
        <begin position="48"/>
        <end position="79"/>
    </location>
</feature>
<name>A0A7X2D0H4_9LACT</name>
<evidence type="ECO:0000313" key="4">
    <source>
        <dbReference type="Proteomes" id="UP000439550"/>
    </source>
</evidence>
<gene>
    <name evidence="3" type="ORF">GHI93_00305</name>
</gene>
<sequence>MINPKNWNKKQRNIAIAAGTILVLGGVGIGVGAAVHDNNVQHEQEVSKQKAEAKKEAAAKAAQEKAERLAKDKETAAEKNVATLLATATKNPTDSDIKAVTDAISKLSNQSEKVKDTNAVKAFSARLALIKKAQAAVKDYQAHATDAGKQNEQAQAAQKVATALNSSSSGSNASQSTASNGSSVSGRTSSAGVASANTGSSNSASSGTSSSSQVSSGTTQPSTPTPTYEYEQWISIDGVVKYSKIFSTVAAGDTWTDQMMNSQAIVSLALAGHSIRNGMTTIQVN</sequence>
<proteinExistence type="predicted"/>
<reference evidence="3 4" key="1">
    <citation type="submission" date="2019-10" db="EMBL/GenBank/DDBJ databases">
        <authorList>
            <person name="Dong K."/>
        </authorList>
    </citation>
    <scope>NUCLEOTIDE SEQUENCE [LARGE SCALE GENOMIC DNA]</scope>
    <source>
        <strain evidence="3 4">DSM 28960</strain>
    </source>
</reference>
<evidence type="ECO:0000313" key="3">
    <source>
        <dbReference type="EMBL" id="MQW38392.1"/>
    </source>
</evidence>